<comment type="caution">
    <text evidence="2">The sequence shown here is derived from an EMBL/GenBank/DDBJ whole genome shotgun (WGS) entry which is preliminary data.</text>
</comment>
<evidence type="ECO:0000313" key="2">
    <source>
        <dbReference type="EMBL" id="KAK8061953.1"/>
    </source>
</evidence>
<dbReference type="GeneID" id="92092791"/>
<feature type="compositionally biased region" description="Basic and acidic residues" evidence="1">
    <location>
        <begin position="1"/>
        <end position="12"/>
    </location>
</feature>
<name>A0ABR1UVT7_9PEZI</name>
<gene>
    <name evidence="2" type="ORF">PG994_008319</name>
</gene>
<reference evidence="2 3" key="1">
    <citation type="submission" date="2023-01" db="EMBL/GenBank/DDBJ databases">
        <title>Analysis of 21 Apiospora genomes using comparative genomics revels a genus with tremendous synthesis potential of carbohydrate active enzymes and secondary metabolites.</title>
        <authorList>
            <person name="Sorensen T."/>
        </authorList>
    </citation>
    <scope>NUCLEOTIDE SEQUENCE [LARGE SCALE GENOMIC DNA]</scope>
    <source>
        <strain evidence="2 3">CBS 135458</strain>
    </source>
</reference>
<feature type="region of interest" description="Disordered" evidence="1">
    <location>
        <begin position="1"/>
        <end position="27"/>
    </location>
</feature>
<accession>A0ABR1UVT7</accession>
<feature type="region of interest" description="Disordered" evidence="1">
    <location>
        <begin position="71"/>
        <end position="330"/>
    </location>
</feature>
<proteinExistence type="predicted"/>
<dbReference type="RefSeq" id="XP_066715215.1">
    <property type="nucleotide sequence ID" value="XM_066859728.1"/>
</dbReference>
<keyword evidence="3" id="KW-1185">Reference proteome</keyword>
<evidence type="ECO:0000313" key="3">
    <source>
        <dbReference type="Proteomes" id="UP001480595"/>
    </source>
</evidence>
<organism evidence="2 3">
    <name type="scientific">Apiospora phragmitis</name>
    <dbReference type="NCBI Taxonomy" id="2905665"/>
    <lineage>
        <taxon>Eukaryota</taxon>
        <taxon>Fungi</taxon>
        <taxon>Dikarya</taxon>
        <taxon>Ascomycota</taxon>
        <taxon>Pezizomycotina</taxon>
        <taxon>Sordariomycetes</taxon>
        <taxon>Xylariomycetidae</taxon>
        <taxon>Amphisphaeriales</taxon>
        <taxon>Apiosporaceae</taxon>
        <taxon>Apiospora</taxon>
    </lineage>
</organism>
<feature type="compositionally biased region" description="Low complexity" evidence="1">
    <location>
        <begin position="230"/>
        <end position="240"/>
    </location>
</feature>
<feature type="compositionally biased region" description="Low complexity" evidence="1">
    <location>
        <begin position="176"/>
        <end position="195"/>
    </location>
</feature>
<evidence type="ECO:0000256" key="1">
    <source>
        <dbReference type="SAM" id="MobiDB-lite"/>
    </source>
</evidence>
<feature type="compositionally biased region" description="Basic and acidic residues" evidence="1">
    <location>
        <begin position="216"/>
        <end position="225"/>
    </location>
</feature>
<feature type="compositionally biased region" description="Basic residues" evidence="1">
    <location>
        <begin position="200"/>
        <end position="211"/>
    </location>
</feature>
<protein>
    <submittedName>
        <fullName evidence="2">Uncharacterized protein</fullName>
    </submittedName>
</protein>
<dbReference type="EMBL" id="JAQQWL010000008">
    <property type="protein sequence ID" value="KAK8061953.1"/>
    <property type="molecule type" value="Genomic_DNA"/>
</dbReference>
<dbReference type="Proteomes" id="UP001480595">
    <property type="component" value="Unassembled WGS sequence"/>
</dbReference>
<feature type="compositionally biased region" description="Basic residues" evidence="1">
    <location>
        <begin position="246"/>
        <end position="258"/>
    </location>
</feature>
<sequence>MSDKSGKGDKPGKGAKGNTPKNPQPTTDLYEDMMLAFTMYRSVHPDFKVEGWVDIAAERGLSLATAKQRFGAMKKRFKASSESKAQTKPMMKHGKPGDKGTADPVSKGKKKQANPVLEDDEEIDDGKTIPSVNTAQLAAASSPPLPAPGPLRRSRRTRHTRYTEPEPEDDGKDNDQNVTSAQTAAVTAPAAAAPSPARPPPRRAPRARRTRNTAPKPKDGVKDNNQKAMSARTAVATAPAAPAPPRRARPRPSRRAKKVAPGFEEDGSEIPAVLPGAPKRKRGLTSRSAAEPAKKQKTGDGTTPSKESTETEARPSRRLNLGRVSRPSLP</sequence>